<feature type="coiled-coil region" evidence="1">
    <location>
        <begin position="46"/>
        <end position="73"/>
    </location>
</feature>
<comment type="caution">
    <text evidence="2">The sequence shown here is derived from an EMBL/GenBank/DDBJ whole genome shotgun (WGS) entry which is preliminary data.</text>
</comment>
<evidence type="ECO:0000313" key="2">
    <source>
        <dbReference type="EMBL" id="TDK49854.1"/>
    </source>
</evidence>
<dbReference type="OrthoDB" id="7689499at2"/>
<dbReference type="Pfam" id="PF04977">
    <property type="entry name" value="DivIC"/>
    <property type="match status" value="1"/>
</dbReference>
<sequence>MTRSTHPDFGALIFFAAAFLVGAYFTFAAVQGDYGLFRRVEIAAEASALRADLGKLESEIARIENLTHRLSDDYLDLDLLDQQARSVLGLLRPDEIVIR</sequence>
<protein>
    <submittedName>
        <fullName evidence="2">Septum formation initiator family protein</fullName>
    </submittedName>
</protein>
<reference evidence="2 3" key="1">
    <citation type="submission" date="2019-03" db="EMBL/GenBank/DDBJ databases">
        <title>Ruegeria lutea sp. nov., a novel strain, isolated from marine sediment, the Masan Bay, South Korea.</title>
        <authorList>
            <person name="Kim J."/>
            <person name="Kim D.-Y."/>
            <person name="Lee S.-S."/>
        </authorList>
    </citation>
    <scope>NUCLEOTIDE SEQUENCE [LARGE SCALE GENOMIC DNA]</scope>
    <source>
        <strain evidence="2 3">318-1</strain>
    </source>
</reference>
<accession>A0A4R5VCQ4</accession>
<evidence type="ECO:0000313" key="3">
    <source>
        <dbReference type="Proteomes" id="UP000295301"/>
    </source>
</evidence>
<dbReference type="RefSeq" id="WP_133359256.1">
    <property type="nucleotide sequence ID" value="NZ_SMUV01000060.1"/>
</dbReference>
<gene>
    <name evidence="2" type="ORF">E1832_08205</name>
</gene>
<dbReference type="InterPro" id="IPR007060">
    <property type="entry name" value="FtsL/DivIC"/>
</dbReference>
<evidence type="ECO:0000256" key="1">
    <source>
        <dbReference type="SAM" id="Coils"/>
    </source>
</evidence>
<name>A0A4R5VCQ4_9RHOB</name>
<dbReference type="AlphaFoldDB" id="A0A4R5VCQ4"/>
<dbReference type="Proteomes" id="UP000295301">
    <property type="component" value="Unassembled WGS sequence"/>
</dbReference>
<dbReference type="EMBL" id="SMUV01000060">
    <property type="protein sequence ID" value="TDK49854.1"/>
    <property type="molecule type" value="Genomic_DNA"/>
</dbReference>
<proteinExistence type="predicted"/>
<keyword evidence="1" id="KW-0175">Coiled coil</keyword>
<keyword evidence="3" id="KW-1185">Reference proteome</keyword>
<organism evidence="2 3">
    <name type="scientific">Antarcticimicrobium luteum</name>
    <dbReference type="NCBI Taxonomy" id="2547397"/>
    <lineage>
        <taxon>Bacteria</taxon>
        <taxon>Pseudomonadati</taxon>
        <taxon>Pseudomonadota</taxon>
        <taxon>Alphaproteobacteria</taxon>
        <taxon>Rhodobacterales</taxon>
        <taxon>Paracoccaceae</taxon>
        <taxon>Antarcticimicrobium</taxon>
    </lineage>
</organism>